<evidence type="ECO:0000313" key="3">
    <source>
        <dbReference type="EMBL" id="KUK45794.1"/>
    </source>
</evidence>
<dbReference type="Pfam" id="PF03819">
    <property type="entry name" value="MazG"/>
    <property type="match status" value="1"/>
</dbReference>
<comment type="caution">
    <text evidence="3">The sequence shown here is derived from an EMBL/GenBank/DDBJ whole genome shotgun (WGS) entry which is preliminary data.</text>
</comment>
<protein>
    <recommendedName>
        <fullName evidence="5">MazG family protein</fullName>
    </recommendedName>
</protein>
<evidence type="ECO:0008006" key="5">
    <source>
        <dbReference type="Google" id="ProtNLM"/>
    </source>
</evidence>
<feature type="domain" description="NTP pyrophosphohydrolase MazG-like" evidence="2">
    <location>
        <begin position="260"/>
        <end position="333"/>
    </location>
</feature>
<dbReference type="GO" id="GO:0046076">
    <property type="term" value="P:dTTP catabolic process"/>
    <property type="evidence" value="ECO:0007669"/>
    <property type="project" value="TreeGrafter"/>
</dbReference>
<dbReference type="SUPFAM" id="SSF101386">
    <property type="entry name" value="all-alpha NTP pyrophosphatases"/>
    <property type="match status" value="1"/>
</dbReference>
<reference evidence="3 4" key="1">
    <citation type="journal article" date="2015" name="MBio">
        <title>Genome-Resolved Metagenomic Analysis Reveals Roles for Candidate Phyla and Other Microbial Community Members in Biogeochemical Transformations in Oil Reservoirs.</title>
        <authorList>
            <person name="Hu P."/>
            <person name="Tom L."/>
            <person name="Singh A."/>
            <person name="Thomas B.C."/>
            <person name="Baker B.J."/>
            <person name="Piceno Y.M."/>
            <person name="Andersen G.L."/>
            <person name="Banfield J.F."/>
        </authorList>
    </citation>
    <scope>NUCLEOTIDE SEQUENCE [LARGE SCALE GENOMIC DNA]</scope>
    <source>
        <strain evidence="3">46_16</strain>
    </source>
</reference>
<dbReference type="Gene3D" id="3.40.1010.10">
    <property type="entry name" value="Cobalt-precorrin-4 Transmethylase, Domain 1"/>
    <property type="match status" value="1"/>
</dbReference>
<dbReference type="GO" id="GO:0006203">
    <property type="term" value="P:dGTP catabolic process"/>
    <property type="evidence" value="ECO:0007669"/>
    <property type="project" value="TreeGrafter"/>
</dbReference>
<dbReference type="InterPro" id="IPR011551">
    <property type="entry name" value="NTP_PyrPHydrolase_MazG"/>
</dbReference>
<dbReference type="PANTHER" id="PTHR30522:SF0">
    <property type="entry name" value="NUCLEOSIDE TRIPHOSPHATE PYROPHOSPHOHYDROLASE"/>
    <property type="match status" value="1"/>
</dbReference>
<dbReference type="InterPro" id="IPR048015">
    <property type="entry name" value="NTP-PPase_MazG-like_N"/>
</dbReference>
<dbReference type="PANTHER" id="PTHR30522">
    <property type="entry name" value="NUCLEOSIDE TRIPHOSPHATE PYROPHOSPHOHYDROLASE"/>
    <property type="match status" value="1"/>
</dbReference>
<dbReference type="Proteomes" id="UP000064249">
    <property type="component" value="Unassembled WGS sequence"/>
</dbReference>
<dbReference type="InterPro" id="IPR035013">
    <property type="entry name" value="YabN_N"/>
</dbReference>
<dbReference type="GO" id="GO:0046061">
    <property type="term" value="P:dATP catabolic process"/>
    <property type="evidence" value="ECO:0007669"/>
    <property type="project" value="TreeGrafter"/>
</dbReference>
<dbReference type="GO" id="GO:0008168">
    <property type="term" value="F:methyltransferase activity"/>
    <property type="evidence" value="ECO:0007669"/>
    <property type="project" value="InterPro"/>
</dbReference>
<name>A0A101FWU7_9CHLR</name>
<dbReference type="SUPFAM" id="SSF53790">
    <property type="entry name" value="Tetrapyrrole methylase"/>
    <property type="match status" value="1"/>
</dbReference>
<dbReference type="AlphaFoldDB" id="A0A101FWU7"/>
<dbReference type="GO" id="GO:0046081">
    <property type="term" value="P:dUTP catabolic process"/>
    <property type="evidence" value="ECO:0007669"/>
    <property type="project" value="TreeGrafter"/>
</dbReference>
<dbReference type="PATRIC" id="fig|167964.4.peg.1493"/>
<evidence type="ECO:0000313" key="4">
    <source>
        <dbReference type="Proteomes" id="UP000064249"/>
    </source>
</evidence>
<evidence type="ECO:0000259" key="2">
    <source>
        <dbReference type="Pfam" id="PF03819"/>
    </source>
</evidence>
<organism evidence="3 4">
    <name type="scientific">Anaerolinea thermophila</name>
    <dbReference type="NCBI Taxonomy" id="167964"/>
    <lineage>
        <taxon>Bacteria</taxon>
        <taxon>Bacillati</taxon>
        <taxon>Chloroflexota</taxon>
        <taxon>Anaerolineae</taxon>
        <taxon>Anaerolineales</taxon>
        <taxon>Anaerolineaceae</taxon>
        <taxon>Anaerolinea</taxon>
    </lineage>
</organism>
<dbReference type="NCBIfam" id="TIGR00444">
    <property type="entry name" value="mazG"/>
    <property type="match status" value="1"/>
</dbReference>
<dbReference type="InterPro" id="IPR014777">
    <property type="entry name" value="4pyrrole_Mease_sub1"/>
</dbReference>
<feature type="domain" description="Tetrapyrrole methylase" evidence="1">
    <location>
        <begin position="11"/>
        <end position="213"/>
    </location>
</feature>
<dbReference type="Gene3D" id="1.10.287.1080">
    <property type="entry name" value="MazG-like"/>
    <property type="match status" value="2"/>
</dbReference>
<dbReference type="CDD" id="cd11528">
    <property type="entry name" value="NTP-PPase_MazG_Nterm"/>
    <property type="match status" value="1"/>
</dbReference>
<dbReference type="CDD" id="cd11723">
    <property type="entry name" value="YabN_N_like"/>
    <property type="match status" value="1"/>
</dbReference>
<dbReference type="GO" id="GO:0006950">
    <property type="term" value="P:response to stress"/>
    <property type="evidence" value="ECO:0007669"/>
    <property type="project" value="UniProtKB-ARBA"/>
</dbReference>
<dbReference type="NCBIfam" id="NF007113">
    <property type="entry name" value="PRK09562.1"/>
    <property type="match status" value="1"/>
</dbReference>
<evidence type="ECO:0000259" key="1">
    <source>
        <dbReference type="Pfam" id="PF00590"/>
    </source>
</evidence>
<dbReference type="Pfam" id="PF00590">
    <property type="entry name" value="TP_methylase"/>
    <property type="match status" value="1"/>
</dbReference>
<dbReference type="GO" id="GO:0047429">
    <property type="term" value="F:nucleoside triphosphate diphosphatase activity"/>
    <property type="evidence" value="ECO:0007669"/>
    <property type="project" value="TreeGrafter"/>
</dbReference>
<proteinExistence type="predicted"/>
<gene>
    <name evidence="3" type="ORF">XD73_1332</name>
</gene>
<dbReference type="GO" id="GO:0046047">
    <property type="term" value="P:TTP catabolic process"/>
    <property type="evidence" value="ECO:0007669"/>
    <property type="project" value="TreeGrafter"/>
</dbReference>
<dbReference type="InterPro" id="IPR000878">
    <property type="entry name" value="4pyrrol_Mease"/>
</dbReference>
<dbReference type="InterPro" id="IPR004518">
    <property type="entry name" value="MazG-like_dom"/>
</dbReference>
<accession>A0A101FWU7</accession>
<sequence length="492" mass="54729">MTQVENRATGITLLGLGPGDPKYLTLEALTWLKSIKVLYLRTSQHPTVAHLPEHLELISFDELYEKHESFEAVYEEIIDRVLSMGKASGGITYAVPGHPFVAEATCPEIYHRSKAKNIPVRVIEGLSFLEPTFRALALDPFPDLVLADALSMGGSQTPQTPPSSPVLIAQIYSRMVASDVKLTLMNTYPDDHPVRLVHGAGTDKEVIEDLPLYAVDHSEHLGLLSALFVPPLSPYTSFESFQEIIAKLRAPDGCPWDREQTHESLRPFLLEEAYETLDALDRQDMRDLEEELGDLLLQILLHAQIANEEGEFNIHHVLDGIGSKLVRRHPHVFADKKVSGVSGVLHNWEEIKAEERKDNGDEAKKGLLDGVPKVLPALSQAGEIIERTRRVGFDQLISKGDPVYLINQIENFVTAEEKAKLLEDLLLGLSSLAYQNGLDAESLLREALARFREQFGIMEASAIKSGESLVNLSKEQNEDLWAQAGNAMKKEE</sequence>
<dbReference type="FunFam" id="1.10.287.1080:FF:000001">
    <property type="entry name" value="Nucleoside triphosphate pyrophosphohydrolase"/>
    <property type="match status" value="1"/>
</dbReference>
<dbReference type="EMBL" id="LGFU01000149">
    <property type="protein sequence ID" value="KUK45794.1"/>
    <property type="molecule type" value="Genomic_DNA"/>
</dbReference>
<dbReference type="InterPro" id="IPR035996">
    <property type="entry name" value="4pyrrol_Methylase_sf"/>
</dbReference>
<dbReference type="GO" id="GO:0046052">
    <property type="term" value="P:UTP catabolic process"/>
    <property type="evidence" value="ECO:0007669"/>
    <property type="project" value="TreeGrafter"/>
</dbReference>